<evidence type="ECO:0000313" key="10">
    <source>
        <dbReference type="Proteomes" id="UP000694397"/>
    </source>
</evidence>
<evidence type="ECO:0000256" key="2">
    <source>
        <dbReference type="ARBA" id="ARBA00004613"/>
    </source>
</evidence>
<dbReference type="InterPro" id="IPR001990">
    <property type="entry name" value="Granin"/>
</dbReference>
<feature type="region of interest" description="Disordered" evidence="7">
    <location>
        <begin position="246"/>
        <end position="270"/>
    </location>
</feature>
<evidence type="ECO:0000256" key="3">
    <source>
        <dbReference type="ARBA" id="ARBA00005723"/>
    </source>
</evidence>
<dbReference type="GO" id="GO:0042742">
    <property type="term" value="P:defense response to bacterium"/>
    <property type="evidence" value="ECO:0007669"/>
    <property type="project" value="TreeGrafter"/>
</dbReference>
<reference evidence="9 10" key="1">
    <citation type="submission" date="2019-04" db="EMBL/GenBank/DDBJ databases">
        <authorList>
            <consortium name="Wellcome Sanger Institute Data Sharing"/>
        </authorList>
    </citation>
    <scope>NUCLEOTIDE SEQUENCE [LARGE SCALE GENOMIC DNA]</scope>
</reference>
<dbReference type="PRINTS" id="PR00659">
    <property type="entry name" value="CHROMOGRANIN"/>
</dbReference>
<reference evidence="9" key="3">
    <citation type="submission" date="2025-09" db="UniProtKB">
        <authorList>
            <consortium name="Ensembl"/>
        </authorList>
    </citation>
    <scope>IDENTIFICATION</scope>
</reference>
<dbReference type="GeneID" id="108942589"/>
<dbReference type="GO" id="GO:0005615">
    <property type="term" value="C:extracellular space"/>
    <property type="evidence" value="ECO:0007669"/>
    <property type="project" value="TreeGrafter"/>
</dbReference>
<keyword evidence="10" id="KW-1185">Reference proteome</keyword>
<dbReference type="Ensembl" id="ENSSFOT00015020160.2">
    <property type="protein sequence ID" value="ENSSFOP00015019930.1"/>
    <property type="gene ID" value="ENSSFOG00015012826.2"/>
</dbReference>
<keyword evidence="8" id="KW-0732">Signal</keyword>
<protein>
    <recommendedName>
        <fullName evidence="6">Chromogranin-A</fullName>
    </recommendedName>
</protein>
<feature type="signal peptide" evidence="8">
    <location>
        <begin position="1"/>
        <end position="17"/>
    </location>
</feature>
<evidence type="ECO:0000256" key="1">
    <source>
        <dbReference type="ARBA" id="ARBA00004398"/>
    </source>
</evidence>
<dbReference type="InterPro" id="IPR001819">
    <property type="entry name" value="Chromogranin_AB"/>
</dbReference>
<accession>A0A8C9V441</accession>
<evidence type="ECO:0000256" key="4">
    <source>
        <dbReference type="ARBA" id="ARBA00022525"/>
    </source>
</evidence>
<evidence type="ECO:0000256" key="5">
    <source>
        <dbReference type="ARBA" id="ARBA00023329"/>
    </source>
</evidence>
<comment type="subcellular location">
    <subcellularLocation>
        <location evidence="1">Cytoplasmic vesicle</location>
        <location evidence="1">Secretory vesicle</location>
    </subcellularLocation>
    <subcellularLocation>
        <location evidence="2">Secreted</location>
    </subcellularLocation>
</comment>
<feature type="compositionally biased region" description="Basic and acidic residues" evidence="7">
    <location>
        <begin position="249"/>
        <end position="270"/>
    </location>
</feature>
<feature type="chain" id="PRO_5034946183" description="Chromogranin-A" evidence="8">
    <location>
        <begin position="18"/>
        <end position="292"/>
    </location>
</feature>
<gene>
    <name evidence="9" type="primary">LOC108942589</name>
</gene>
<evidence type="ECO:0000313" key="9">
    <source>
        <dbReference type="Ensembl" id="ENSSFOP00015019930.1"/>
    </source>
</evidence>
<reference evidence="9" key="2">
    <citation type="submission" date="2025-08" db="UniProtKB">
        <authorList>
            <consortium name="Ensembl"/>
        </authorList>
    </citation>
    <scope>IDENTIFICATION</scope>
</reference>
<comment type="similarity">
    <text evidence="3">Belongs to the chromogranin/secretogranin protein family.</text>
</comment>
<dbReference type="GO" id="GO:0030133">
    <property type="term" value="C:transport vesicle"/>
    <property type="evidence" value="ECO:0007669"/>
    <property type="project" value="UniProtKB-SubCell"/>
</dbReference>
<evidence type="ECO:0000256" key="8">
    <source>
        <dbReference type="SAM" id="SignalP"/>
    </source>
</evidence>
<dbReference type="RefSeq" id="XP_018621539.1">
    <property type="nucleotide sequence ID" value="XM_018766023.1"/>
</dbReference>
<dbReference type="PANTHER" id="PTHR10583">
    <property type="entry name" value="CHROMOGRANIN"/>
    <property type="match status" value="1"/>
</dbReference>
<dbReference type="OrthoDB" id="9948620at2759"/>
<dbReference type="GO" id="GO:0033604">
    <property type="term" value="P:negative regulation of catecholamine secretion"/>
    <property type="evidence" value="ECO:0007669"/>
    <property type="project" value="TreeGrafter"/>
</dbReference>
<dbReference type="GO" id="GO:0046676">
    <property type="term" value="P:negative regulation of insulin secretion"/>
    <property type="evidence" value="ECO:0007669"/>
    <property type="project" value="TreeGrafter"/>
</dbReference>
<keyword evidence="4" id="KW-0964">Secreted</keyword>
<organism evidence="9 10">
    <name type="scientific">Scleropages formosus</name>
    <name type="common">Asian bonytongue</name>
    <name type="synonym">Osteoglossum formosum</name>
    <dbReference type="NCBI Taxonomy" id="113540"/>
    <lineage>
        <taxon>Eukaryota</taxon>
        <taxon>Metazoa</taxon>
        <taxon>Chordata</taxon>
        <taxon>Craniata</taxon>
        <taxon>Vertebrata</taxon>
        <taxon>Euteleostomi</taxon>
        <taxon>Actinopterygii</taxon>
        <taxon>Neopterygii</taxon>
        <taxon>Teleostei</taxon>
        <taxon>Osteoglossocephala</taxon>
        <taxon>Osteoglossomorpha</taxon>
        <taxon>Osteoglossiformes</taxon>
        <taxon>Osteoglossidae</taxon>
        <taxon>Scleropages</taxon>
    </lineage>
</organism>
<sequence>MITRGYVFAVLVNYALSLPVSSDRMAKGDVRVMKCIVEVITEAISMPHPLPVSQECLDTLRKDERLLLILRHQNFLKELQEVAKQGASDRAQQIKAEPGHVTNTRGGLPAADKLPDQELCQLAGDHISPDQSMLSALKPTERAVPDEKEAIVKDDMERGNGYGDSGGEPESTEKVNLKLRKTSEAETAGERRDWNGKMEVQPWKRGGEWTGVEELSTVQTTSAVLDPPHHSKEDSGEEIQELHMIASKEPAEWKEEDGSGSRKAEDHEVKSLAAIESELENMAKKLHELRRG</sequence>
<dbReference type="PANTHER" id="PTHR10583:SF1">
    <property type="entry name" value="CHROMOGRANIN-A"/>
    <property type="match status" value="1"/>
</dbReference>
<evidence type="ECO:0000256" key="6">
    <source>
        <dbReference type="ARBA" id="ARBA00040787"/>
    </source>
</evidence>
<evidence type="ECO:0000256" key="7">
    <source>
        <dbReference type="SAM" id="MobiDB-lite"/>
    </source>
</evidence>
<name>A0A8C9V441_SCLFO</name>
<dbReference type="Pfam" id="PF01271">
    <property type="entry name" value="Granin"/>
    <property type="match status" value="2"/>
</dbReference>
<keyword evidence="5" id="KW-0968">Cytoplasmic vesicle</keyword>
<dbReference type="Proteomes" id="UP000694397">
    <property type="component" value="Chromosome 8"/>
</dbReference>
<dbReference type="GeneTree" id="ENSGT00940000154206"/>
<dbReference type="GO" id="GO:0086030">
    <property type="term" value="P:adenylate cyclase-activating adrenergic receptor signaling pathway involved in cardiac muscle relaxation"/>
    <property type="evidence" value="ECO:0007669"/>
    <property type="project" value="TreeGrafter"/>
</dbReference>
<dbReference type="GO" id="GO:0042583">
    <property type="term" value="C:chromaffin granule"/>
    <property type="evidence" value="ECO:0007669"/>
    <property type="project" value="TreeGrafter"/>
</dbReference>
<proteinExistence type="inferred from homology"/>
<dbReference type="AlphaFoldDB" id="A0A8C9V441"/>